<name>A0ACC0PUX2_RHOML</name>
<dbReference type="EMBL" id="CM046389">
    <property type="protein sequence ID" value="KAI8569553.1"/>
    <property type="molecule type" value="Genomic_DNA"/>
</dbReference>
<keyword evidence="2" id="KW-1185">Reference proteome</keyword>
<accession>A0ACC0PUX2</accession>
<evidence type="ECO:0000313" key="1">
    <source>
        <dbReference type="EMBL" id="KAI8569553.1"/>
    </source>
</evidence>
<dbReference type="Proteomes" id="UP001062846">
    <property type="component" value="Chromosome 2"/>
</dbReference>
<protein>
    <submittedName>
        <fullName evidence="1">Uncharacterized protein</fullName>
    </submittedName>
</protein>
<sequence>MAIRSSGEEFQRVSTPSMAYARPRKRRRNQGRFDCWRHRGKLNWKMLPEAKGKQCFESLGWLITVSETGDMNLLHPLSRVQIPLPHISFPKTSISLRIRKAALTSCPSPSSKDNYALMVIYEGFRSLCFWKSGDKAWTKIKTSGYFFMDITYYKRKFYSISHEGTLFVCDVWGCDPTVASIVGLILTDIDRPGNHPYIVESEGELLIVVGEGNYYRADYGTKEFRVFKVDLKDLAWAEELHSLGDNALFVGHNSSISVRASNFQGIKPSCIYYTGDYIYNGVSRFLERGRKDTGIYNMKDRSVAPCYKEENLIGKLMLPEVKGKQCFESLGWLITVSETGDMNLLHPLSRFQILLPHISASDFPRTSISLQIQKAVLTSCPSPSLKDNYALMVIYKGYKSLCFWKPGEKAWTTIKTRGYFLTDITYYKGQFYSISLGGTIFVCNVWGRDPTVAKIVGHTFPDITSPSERPYIVESEGELLLVVFDYRTNEFRVFKVDLKDLACAELHSLGSNALFVGHNSSISIRASNFQGIRPKCIYYTGDCLYTGGSQLFKRGGGKGTGIYNMEDRNLAPCYKGGSFSHISSLPVSHG</sequence>
<evidence type="ECO:0000313" key="2">
    <source>
        <dbReference type="Proteomes" id="UP001062846"/>
    </source>
</evidence>
<organism evidence="1 2">
    <name type="scientific">Rhododendron molle</name>
    <name type="common">Chinese azalea</name>
    <name type="synonym">Azalea mollis</name>
    <dbReference type="NCBI Taxonomy" id="49168"/>
    <lineage>
        <taxon>Eukaryota</taxon>
        <taxon>Viridiplantae</taxon>
        <taxon>Streptophyta</taxon>
        <taxon>Embryophyta</taxon>
        <taxon>Tracheophyta</taxon>
        <taxon>Spermatophyta</taxon>
        <taxon>Magnoliopsida</taxon>
        <taxon>eudicotyledons</taxon>
        <taxon>Gunneridae</taxon>
        <taxon>Pentapetalae</taxon>
        <taxon>asterids</taxon>
        <taxon>Ericales</taxon>
        <taxon>Ericaceae</taxon>
        <taxon>Ericoideae</taxon>
        <taxon>Rhodoreae</taxon>
        <taxon>Rhododendron</taxon>
    </lineage>
</organism>
<comment type="caution">
    <text evidence="1">The sequence shown here is derived from an EMBL/GenBank/DDBJ whole genome shotgun (WGS) entry which is preliminary data.</text>
</comment>
<proteinExistence type="predicted"/>
<gene>
    <name evidence="1" type="ORF">RHMOL_Rhmol02G0287200</name>
</gene>
<reference evidence="1" key="1">
    <citation type="submission" date="2022-02" db="EMBL/GenBank/DDBJ databases">
        <title>Plant Genome Project.</title>
        <authorList>
            <person name="Zhang R.-G."/>
        </authorList>
    </citation>
    <scope>NUCLEOTIDE SEQUENCE</scope>
    <source>
        <strain evidence="1">AT1</strain>
    </source>
</reference>